<dbReference type="AlphaFoldDB" id="A0A1I4SEU2"/>
<reference evidence="10 11" key="1">
    <citation type="submission" date="2016-10" db="EMBL/GenBank/DDBJ databases">
        <authorList>
            <person name="de Groot N.N."/>
        </authorList>
    </citation>
    <scope>NUCLEOTIDE SEQUENCE [LARGE SCALE GENOMIC DNA]</scope>
    <source>
        <strain evidence="10 11">DSM 9990</strain>
    </source>
</reference>
<protein>
    <submittedName>
        <fullName evidence="10">SH3 domain protein</fullName>
    </submittedName>
</protein>
<feature type="signal peptide" evidence="8">
    <location>
        <begin position="1"/>
        <end position="23"/>
    </location>
</feature>
<dbReference type="NCBIfam" id="TIGR04211">
    <property type="entry name" value="SH3_and_anchor"/>
    <property type="match status" value="1"/>
</dbReference>
<proteinExistence type="predicted"/>
<comment type="subcellular location">
    <subcellularLocation>
        <location evidence="1">Membrane</location>
        <topology evidence="1">Single-pass membrane protein</topology>
    </subcellularLocation>
</comment>
<dbReference type="GO" id="GO:0016020">
    <property type="term" value="C:membrane"/>
    <property type="evidence" value="ECO:0007669"/>
    <property type="project" value="UniProtKB-SubCell"/>
</dbReference>
<dbReference type="OrthoDB" id="5418566at2"/>
<keyword evidence="5 7" id="KW-0472">Membrane</keyword>
<feature type="transmembrane region" description="Helical" evidence="7">
    <location>
        <begin position="195"/>
        <end position="214"/>
    </location>
</feature>
<dbReference type="Proteomes" id="UP000199611">
    <property type="component" value="Unassembled WGS sequence"/>
</dbReference>
<keyword evidence="6" id="KW-0175">Coiled coil</keyword>
<keyword evidence="4 7" id="KW-1133">Transmembrane helix</keyword>
<dbReference type="RefSeq" id="WP_093393836.1">
    <property type="nucleotide sequence ID" value="NZ_FOUU01000002.1"/>
</dbReference>
<keyword evidence="2 7" id="KW-0812">Transmembrane</keyword>
<evidence type="ECO:0000313" key="11">
    <source>
        <dbReference type="Proteomes" id="UP000199611"/>
    </source>
</evidence>
<feature type="domain" description="SH3b" evidence="9">
    <location>
        <begin position="23"/>
        <end position="91"/>
    </location>
</feature>
<evidence type="ECO:0000256" key="7">
    <source>
        <dbReference type="SAM" id="Phobius"/>
    </source>
</evidence>
<feature type="chain" id="PRO_5011762308" evidence="8">
    <location>
        <begin position="24"/>
        <end position="226"/>
    </location>
</feature>
<dbReference type="Gene3D" id="2.30.30.40">
    <property type="entry name" value="SH3 Domains"/>
    <property type="match status" value="1"/>
</dbReference>
<evidence type="ECO:0000259" key="9">
    <source>
        <dbReference type="PROSITE" id="PS51781"/>
    </source>
</evidence>
<dbReference type="SMART" id="SM00287">
    <property type="entry name" value="SH3b"/>
    <property type="match status" value="1"/>
</dbReference>
<name>A0A1I4SEU2_9BACT</name>
<evidence type="ECO:0000256" key="2">
    <source>
        <dbReference type="ARBA" id="ARBA00022692"/>
    </source>
</evidence>
<dbReference type="EMBL" id="FOUU01000002">
    <property type="protein sequence ID" value="SFM62996.1"/>
    <property type="molecule type" value="Genomic_DNA"/>
</dbReference>
<evidence type="ECO:0000256" key="5">
    <source>
        <dbReference type="ARBA" id="ARBA00023136"/>
    </source>
</evidence>
<keyword evidence="11" id="KW-1185">Reference proteome</keyword>
<organism evidence="10 11">
    <name type="scientific">Thermodesulforhabdus norvegica</name>
    <dbReference type="NCBI Taxonomy" id="39841"/>
    <lineage>
        <taxon>Bacteria</taxon>
        <taxon>Pseudomonadati</taxon>
        <taxon>Thermodesulfobacteriota</taxon>
        <taxon>Syntrophobacteria</taxon>
        <taxon>Syntrophobacterales</taxon>
        <taxon>Thermodesulforhabdaceae</taxon>
        <taxon>Thermodesulforhabdus</taxon>
    </lineage>
</organism>
<sequence length="226" mass="26058">MRSLSRAVAGFFLLLLFSNTAHGKTVYVNDYIEITLRSGPGTDYKVIGMLPSGTALELRDSNEGWSFVVPLEGPFKGKEGWVLTRYVTTSKPRSLQIDELVKENEELKTQIANYTRQIDDLTRELSSVRGELETTKVALRKMENDYHSLRVESADFLKLKSEYRQLKERFSAMNENYEKIIRENEKLRRSQNIKWFLAGSGVFFLGWLIGAVTGRKRTRRSSIYLK</sequence>
<dbReference type="Pfam" id="PF08239">
    <property type="entry name" value="SH3_3"/>
    <property type="match status" value="1"/>
</dbReference>
<evidence type="ECO:0000256" key="6">
    <source>
        <dbReference type="SAM" id="Coils"/>
    </source>
</evidence>
<evidence type="ECO:0000256" key="8">
    <source>
        <dbReference type="SAM" id="SignalP"/>
    </source>
</evidence>
<dbReference type="InterPro" id="IPR016476">
    <property type="entry name" value="SH3_dom_pro"/>
</dbReference>
<feature type="coiled-coil region" evidence="6">
    <location>
        <begin position="97"/>
        <end position="190"/>
    </location>
</feature>
<keyword evidence="3 8" id="KW-0732">Signal</keyword>
<dbReference type="STRING" id="39841.SAMN05660836_00926"/>
<evidence type="ECO:0000313" key="10">
    <source>
        <dbReference type="EMBL" id="SFM62996.1"/>
    </source>
</evidence>
<gene>
    <name evidence="10" type="ORF">SAMN05660836_00926</name>
</gene>
<dbReference type="InterPro" id="IPR003646">
    <property type="entry name" value="SH3-like_bac-type"/>
</dbReference>
<accession>A0A1I4SEU2</accession>
<evidence type="ECO:0000256" key="4">
    <source>
        <dbReference type="ARBA" id="ARBA00022989"/>
    </source>
</evidence>
<evidence type="ECO:0000256" key="1">
    <source>
        <dbReference type="ARBA" id="ARBA00004167"/>
    </source>
</evidence>
<dbReference type="Gene3D" id="1.20.5.1700">
    <property type="match status" value="1"/>
</dbReference>
<evidence type="ECO:0000256" key="3">
    <source>
        <dbReference type="ARBA" id="ARBA00022729"/>
    </source>
</evidence>
<dbReference type="PROSITE" id="PS51781">
    <property type="entry name" value="SH3B"/>
    <property type="match status" value="1"/>
</dbReference>